<accession>A0A8E2ECM7</accession>
<dbReference type="AlphaFoldDB" id="A0A8E2ECM7"/>
<keyword evidence="1" id="KW-1133">Transmembrane helix</keyword>
<dbReference type="EMBL" id="KV744915">
    <property type="protein sequence ID" value="OCK81595.1"/>
    <property type="molecule type" value="Genomic_DNA"/>
</dbReference>
<dbReference type="Proteomes" id="UP000250266">
    <property type="component" value="Unassembled WGS sequence"/>
</dbReference>
<evidence type="ECO:0000256" key="1">
    <source>
        <dbReference type="SAM" id="Phobius"/>
    </source>
</evidence>
<keyword evidence="1" id="KW-0472">Membrane</keyword>
<reference evidence="2 3" key="1">
    <citation type="journal article" date="2016" name="Nat. Commun.">
        <title>Ectomycorrhizal ecology is imprinted in the genome of the dominant symbiotic fungus Cenococcum geophilum.</title>
        <authorList>
            <consortium name="DOE Joint Genome Institute"/>
            <person name="Peter M."/>
            <person name="Kohler A."/>
            <person name="Ohm R.A."/>
            <person name="Kuo A."/>
            <person name="Krutzmann J."/>
            <person name="Morin E."/>
            <person name="Arend M."/>
            <person name="Barry K.W."/>
            <person name="Binder M."/>
            <person name="Choi C."/>
            <person name="Clum A."/>
            <person name="Copeland A."/>
            <person name="Grisel N."/>
            <person name="Haridas S."/>
            <person name="Kipfer T."/>
            <person name="LaButti K."/>
            <person name="Lindquist E."/>
            <person name="Lipzen A."/>
            <person name="Maire R."/>
            <person name="Meier B."/>
            <person name="Mihaltcheva S."/>
            <person name="Molinier V."/>
            <person name="Murat C."/>
            <person name="Poggeler S."/>
            <person name="Quandt C.A."/>
            <person name="Sperisen C."/>
            <person name="Tritt A."/>
            <person name="Tisserant E."/>
            <person name="Crous P.W."/>
            <person name="Henrissat B."/>
            <person name="Nehls U."/>
            <person name="Egli S."/>
            <person name="Spatafora J.W."/>
            <person name="Grigoriev I.V."/>
            <person name="Martin F.M."/>
        </authorList>
    </citation>
    <scope>NUCLEOTIDE SEQUENCE [LARGE SCALE GENOMIC DNA]</scope>
    <source>
        <strain evidence="2 3">CBS 459.81</strain>
    </source>
</reference>
<protein>
    <submittedName>
        <fullName evidence="2">Uncharacterized protein</fullName>
    </submittedName>
</protein>
<sequence>MYHRVNWLHWARHDVLQSTLWFRLQIADLLPHPRAGVPFRKHLHGVQTPGGYLCLWIFILEDIVALGWLLTQEDIVDNPM</sequence>
<feature type="transmembrane region" description="Helical" evidence="1">
    <location>
        <begin position="50"/>
        <end position="70"/>
    </location>
</feature>
<keyword evidence="3" id="KW-1185">Reference proteome</keyword>
<evidence type="ECO:0000313" key="3">
    <source>
        <dbReference type="Proteomes" id="UP000250266"/>
    </source>
</evidence>
<evidence type="ECO:0000313" key="2">
    <source>
        <dbReference type="EMBL" id="OCK81595.1"/>
    </source>
</evidence>
<gene>
    <name evidence="2" type="ORF">K432DRAFT_449539</name>
</gene>
<name>A0A8E2ECM7_9PEZI</name>
<proteinExistence type="predicted"/>
<organism evidence="2 3">
    <name type="scientific">Lepidopterella palustris CBS 459.81</name>
    <dbReference type="NCBI Taxonomy" id="1314670"/>
    <lineage>
        <taxon>Eukaryota</taxon>
        <taxon>Fungi</taxon>
        <taxon>Dikarya</taxon>
        <taxon>Ascomycota</taxon>
        <taxon>Pezizomycotina</taxon>
        <taxon>Dothideomycetes</taxon>
        <taxon>Pleosporomycetidae</taxon>
        <taxon>Mytilinidiales</taxon>
        <taxon>Argynnaceae</taxon>
        <taxon>Lepidopterella</taxon>
    </lineage>
</organism>
<keyword evidence="1" id="KW-0812">Transmembrane</keyword>